<protein>
    <recommendedName>
        <fullName evidence="2">Short-chain dehydrogenase</fullName>
    </recommendedName>
</protein>
<dbReference type="RefSeq" id="WP_350403450.1">
    <property type="nucleotide sequence ID" value="NZ_CP158490.1"/>
</dbReference>
<dbReference type="AlphaFoldDB" id="A0AAU7WNR5"/>
<accession>A0AAU7WNR5</accession>
<organism evidence="1">
    <name type="scientific">Pseudomonas sp. W17</name>
    <dbReference type="NCBI Taxonomy" id="3144407"/>
    <lineage>
        <taxon>Bacteria</taxon>
        <taxon>Pseudomonadati</taxon>
        <taxon>Pseudomonadota</taxon>
        <taxon>Gammaproteobacteria</taxon>
        <taxon>Pseudomonadales</taxon>
        <taxon>Pseudomonadaceae</taxon>
        <taxon>Pseudomonas</taxon>
    </lineage>
</organism>
<proteinExistence type="predicted"/>
<sequence>MALIDTGGSPITTLNRYMPITGHDCNIPSLLIDTQAPIDVLHDAAAYRIRAVTQLLENLSVSDEAAEGAVVLQELSLVCSILLRDGCDLMDLAGRLMQDQLAA</sequence>
<name>A0AAU7WNR5_9PSED</name>
<dbReference type="EMBL" id="CP158490">
    <property type="protein sequence ID" value="XBY22007.1"/>
    <property type="molecule type" value="Genomic_DNA"/>
</dbReference>
<reference evidence="1" key="1">
    <citation type="submission" date="2024-06" db="EMBL/GenBank/DDBJ databases">
        <authorList>
            <person name="Wu L."/>
        </authorList>
    </citation>
    <scope>NUCLEOTIDE SEQUENCE</scope>
    <source>
        <strain evidence="1">W17</strain>
    </source>
</reference>
<evidence type="ECO:0000313" key="1">
    <source>
        <dbReference type="EMBL" id="XBY22007.1"/>
    </source>
</evidence>
<gene>
    <name evidence="1" type="ORF">ABCR88_21150</name>
</gene>
<evidence type="ECO:0008006" key="2">
    <source>
        <dbReference type="Google" id="ProtNLM"/>
    </source>
</evidence>